<keyword evidence="2 5" id="KW-0812">Transmembrane</keyword>
<dbReference type="EMBL" id="CP000504">
    <property type="protein sequence ID" value="ABL88626.1"/>
    <property type="molecule type" value="Genomic_DNA"/>
</dbReference>
<protein>
    <recommendedName>
        <fullName evidence="5">Probable membrane transporter protein</fullName>
    </recommendedName>
</protein>
<evidence type="ECO:0000256" key="1">
    <source>
        <dbReference type="ARBA" id="ARBA00004141"/>
    </source>
</evidence>
<dbReference type="AlphaFoldDB" id="A1RUJ4"/>
<name>A1RUJ4_PYRIL</name>
<feature type="transmembrane region" description="Helical" evidence="5">
    <location>
        <begin position="6"/>
        <end position="39"/>
    </location>
</feature>
<keyword evidence="3 5" id="KW-1133">Transmembrane helix</keyword>
<accession>A1RUJ4</accession>
<reference evidence="6" key="1">
    <citation type="submission" date="2006-12" db="EMBL/GenBank/DDBJ databases">
        <title>Complete sequence of Pyrobaculum islandicum DSM 4184.</title>
        <authorList>
            <person name="Copeland A."/>
            <person name="Lucas S."/>
            <person name="Lapidus A."/>
            <person name="Barry K."/>
            <person name="Detter J.C."/>
            <person name="Glavina del Rio T."/>
            <person name="Dalin E."/>
            <person name="Tice H."/>
            <person name="Pitluck S."/>
            <person name="Meincke L."/>
            <person name="Brettin T."/>
            <person name="Bruce D."/>
            <person name="Han C."/>
            <person name="Tapia R."/>
            <person name="Gilna P."/>
            <person name="Schmutz J."/>
            <person name="Larimer F."/>
            <person name="Land M."/>
            <person name="Hauser L."/>
            <person name="Kyrpides N."/>
            <person name="Mikhailova N."/>
            <person name="Cozen A.E."/>
            <person name="Fitz-Gibbon S.T."/>
            <person name="House C.H."/>
            <person name="Saltikov C."/>
            <person name="Lowe T."/>
            <person name="Richardson P."/>
        </authorList>
    </citation>
    <scope>NUCLEOTIDE SEQUENCE [LARGE SCALE GENOMIC DNA]</scope>
    <source>
        <strain evidence="6">DSM 4184</strain>
    </source>
</reference>
<dbReference type="Pfam" id="PF01925">
    <property type="entry name" value="TauE"/>
    <property type="match status" value="1"/>
</dbReference>
<feature type="transmembrane region" description="Helical" evidence="5">
    <location>
        <begin position="209"/>
        <end position="227"/>
    </location>
</feature>
<feature type="transmembrane region" description="Helical" evidence="5">
    <location>
        <begin position="147"/>
        <end position="171"/>
    </location>
</feature>
<keyword evidence="5" id="KW-1003">Cell membrane</keyword>
<evidence type="ECO:0000313" key="7">
    <source>
        <dbReference type="Proteomes" id="UP000002595"/>
    </source>
</evidence>
<comment type="subcellular location">
    <subcellularLocation>
        <location evidence="5">Cell membrane</location>
        <topology evidence="5">Multi-pass membrane protein</topology>
    </subcellularLocation>
    <subcellularLocation>
        <location evidence="1">Membrane</location>
        <topology evidence="1">Multi-pass membrane protein</topology>
    </subcellularLocation>
</comment>
<proteinExistence type="inferred from homology"/>
<dbReference type="Proteomes" id="UP000002595">
    <property type="component" value="Chromosome"/>
</dbReference>
<keyword evidence="4 5" id="KW-0472">Membrane</keyword>
<feature type="transmembrane region" description="Helical" evidence="5">
    <location>
        <begin position="234"/>
        <end position="251"/>
    </location>
</feature>
<evidence type="ECO:0000256" key="5">
    <source>
        <dbReference type="RuleBase" id="RU363041"/>
    </source>
</evidence>
<dbReference type="eggNOG" id="arCOG02050">
    <property type="taxonomic scope" value="Archaea"/>
</dbReference>
<feature type="transmembrane region" description="Helical" evidence="5">
    <location>
        <begin position="51"/>
        <end position="73"/>
    </location>
</feature>
<dbReference type="GeneID" id="4616767"/>
<evidence type="ECO:0000256" key="2">
    <source>
        <dbReference type="ARBA" id="ARBA00022692"/>
    </source>
</evidence>
<feature type="transmembrane region" description="Helical" evidence="5">
    <location>
        <begin position="110"/>
        <end position="127"/>
    </location>
</feature>
<evidence type="ECO:0000313" key="6">
    <source>
        <dbReference type="EMBL" id="ABL88626.1"/>
    </source>
</evidence>
<keyword evidence="7" id="KW-1185">Reference proteome</keyword>
<dbReference type="HOGENOM" id="CLU_045498_5_0_2"/>
<organism evidence="6 7">
    <name type="scientific">Pyrobaculum islandicum (strain DSM 4184 / JCM 9189 / GEO3)</name>
    <dbReference type="NCBI Taxonomy" id="384616"/>
    <lineage>
        <taxon>Archaea</taxon>
        <taxon>Thermoproteota</taxon>
        <taxon>Thermoprotei</taxon>
        <taxon>Thermoproteales</taxon>
        <taxon>Thermoproteaceae</taxon>
        <taxon>Pyrobaculum</taxon>
    </lineage>
</organism>
<dbReference type="RefSeq" id="WP_011763201.1">
    <property type="nucleotide sequence ID" value="NC_008701.1"/>
</dbReference>
<sequence>MWPAWLYAASAISGAAVGFVLGVIGGGGSILAIPLLLYFAGLATLTDLNTAVHLAVGSTALAVGANALANFLMHWRRGNVSPRGAAVFSAAGVPAAWAGAWLGKATRGEVLLAALGAAMVALSIWVLKRRAAGGRQLNLAKAGAGGAAVGFLSGFLGIGGGFLVAPALMWAGLDVKRAVGTSLAAVAAFGLTTAAEYATSGYLDPLISLAYLAGGVAGGAAGVAIAAKAPREKIAIAYAAVLAAVGIYTIIKALKP</sequence>
<dbReference type="GO" id="GO:0005886">
    <property type="term" value="C:plasma membrane"/>
    <property type="evidence" value="ECO:0007669"/>
    <property type="project" value="UniProtKB-SubCell"/>
</dbReference>
<dbReference type="InterPro" id="IPR051598">
    <property type="entry name" value="TSUP/Inactive_protease-like"/>
</dbReference>
<dbReference type="OrthoDB" id="12267at2157"/>
<evidence type="ECO:0000256" key="4">
    <source>
        <dbReference type="ARBA" id="ARBA00023136"/>
    </source>
</evidence>
<dbReference type="PANTHER" id="PTHR43701">
    <property type="entry name" value="MEMBRANE TRANSPORTER PROTEIN MJ0441-RELATED"/>
    <property type="match status" value="1"/>
</dbReference>
<dbReference type="KEGG" id="pis:Pisl_1470"/>
<comment type="similarity">
    <text evidence="5">Belongs to the 4-toluene sulfonate uptake permease (TSUP) (TC 2.A.102) family.</text>
</comment>
<gene>
    <name evidence="6" type="ordered locus">Pisl_1470</name>
</gene>
<evidence type="ECO:0000256" key="3">
    <source>
        <dbReference type="ARBA" id="ARBA00022989"/>
    </source>
</evidence>
<dbReference type="InterPro" id="IPR002781">
    <property type="entry name" value="TM_pro_TauE-like"/>
</dbReference>
<feature type="transmembrane region" description="Helical" evidence="5">
    <location>
        <begin position="85"/>
        <end position="103"/>
    </location>
</feature>
<dbReference type="STRING" id="384616.Pisl_1470"/>
<dbReference type="PANTHER" id="PTHR43701:SF2">
    <property type="entry name" value="MEMBRANE TRANSPORTER PROTEIN YJNA-RELATED"/>
    <property type="match status" value="1"/>
</dbReference>